<reference evidence="5" key="1">
    <citation type="submission" date="2021-01" db="EMBL/GenBank/DDBJ databases">
        <authorList>
            <person name="Corre E."/>
            <person name="Pelletier E."/>
            <person name="Niang G."/>
            <person name="Scheremetjew M."/>
            <person name="Finn R."/>
            <person name="Kale V."/>
            <person name="Holt S."/>
            <person name="Cochrane G."/>
            <person name="Meng A."/>
            <person name="Brown T."/>
            <person name="Cohen L."/>
        </authorList>
    </citation>
    <scope>NUCLEOTIDE SEQUENCE</scope>
    <source>
        <strain evidence="5">SPMC142</strain>
    </source>
</reference>
<dbReference type="AlphaFoldDB" id="A0A7S3VWS2"/>
<evidence type="ECO:0000256" key="2">
    <source>
        <dbReference type="ARBA" id="ARBA00022723"/>
    </source>
</evidence>
<dbReference type="PANTHER" id="PTHR28620:SF1">
    <property type="entry name" value="CENP-V_GFA DOMAIN-CONTAINING PROTEIN"/>
    <property type="match status" value="1"/>
</dbReference>
<dbReference type="Pfam" id="PF04828">
    <property type="entry name" value="GFA"/>
    <property type="match status" value="1"/>
</dbReference>
<accession>A0A7S3VWS2</accession>
<gene>
    <name evidence="5" type="ORF">SACU0126_LOCUS2262</name>
</gene>
<dbReference type="EMBL" id="HBIQ01006499">
    <property type="protein sequence ID" value="CAE0522218.1"/>
    <property type="molecule type" value="Transcribed_RNA"/>
</dbReference>
<feature type="domain" description="CENP-V/GFA" evidence="4">
    <location>
        <begin position="53"/>
        <end position="172"/>
    </location>
</feature>
<keyword evidence="3" id="KW-0862">Zinc</keyword>
<evidence type="ECO:0000259" key="4">
    <source>
        <dbReference type="PROSITE" id="PS51891"/>
    </source>
</evidence>
<dbReference type="GO" id="GO:0016846">
    <property type="term" value="F:carbon-sulfur lyase activity"/>
    <property type="evidence" value="ECO:0007669"/>
    <property type="project" value="InterPro"/>
</dbReference>
<evidence type="ECO:0000256" key="1">
    <source>
        <dbReference type="ARBA" id="ARBA00005495"/>
    </source>
</evidence>
<dbReference type="InterPro" id="IPR006913">
    <property type="entry name" value="CENP-V/GFA"/>
</dbReference>
<evidence type="ECO:0000313" key="5">
    <source>
        <dbReference type="EMBL" id="CAE0522218.1"/>
    </source>
</evidence>
<keyword evidence="2" id="KW-0479">Metal-binding</keyword>
<dbReference type="InterPro" id="IPR052355">
    <property type="entry name" value="CENP-V-like"/>
</dbReference>
<dbReference type="SUPFAM" id="SSF51316">
    <property type="entry name" value="Mss4-like"/>
    <property type="match status" value="1"/>
</dbReference>
<sequence>MADRAPPESAPRAGGCVLHPPASTMSVQWELYTKCEPKPEVASSVRAAEQVTHTGGCHCGAVRFQVVASSHLVCWDCNCSDCRMRRNVHFVVPQDALRLVTDEKGGQGGPGSLAEYRWGSGLAQHLFCACCGISPFYKPRSNPDGWAITFACLDPGTVSGVEIKTFDGQNWESCIDGQGAAIKSFSATK</sequence>
<dbReference type="GO" id="GO:0046872">
    <property type="term" value="F:metal ion binding"/>
    <property type="evidence" value="ECO:0007669"/>
    <property type="project" value="UniProtKB-KW"/>
</dbReference>
<comment type="similarity">
    <text evidence="1">Belongs to the Gfa family.</text>
</comment>
<evidence type="ECO:0000256" key="3">
    <source>
        <dbReference type="ARBA" id="ARBA00022833"/>
    </source>
</evidence>
<dbReference type="PROSITE" id="PS51891">
    <property type="entry name" value="CENP_V_GFA"/>
    <property type="match status" value="1"/>
</dbReference>
<dbReference type="Gene3D" id="2.170.150.70">
    <property type="match status" value="1"/>
</dbReference>
<proteinExistence type="inferred from homology"/>
<dbReference type="InterPro" id="IPR011057">
    <property type="entry name" value="Mss4-like_sf"/>
</dbReference>
<name>A0A7S3VWS2_9SPIT</name>
<dbReference type="PANTHER" id="PTHR28620">
    <property type="entry name" value="CENTROMERE PROTEIN V"/>
    <property type="match status" value="1"/>
</dbReference>
<organism evidence="5">
    <name type="scientific">Strombidinopsis acuminata</name>
    <dbReference type="NCBI Taxonomy" id="141414"/>
    <lineage>
        <taxon>Eukaryota</taxon>
        <taxon>Sar</taxon>
        <taxon>Alveolata</taxon>
        <taxon>Ciliophora</taxon>
        <taxon>Intramacronucleata</taxon>
        <taxon>Spirotrichea</taxon>
        <taxon>Choreotrichia</taxon>
        <taxon>Choreotrichida</taxon>
        <taxon>Strombidinopsidae</taxon>
        <taxon>Strombidinopsis</taxon>
    </lineage>
</organism>
<protein>
    <recommendedName>
        <fullName evidence="4">CENP-V/GFA domain-containing protein</fullName>
    </recommendedName>
</protein>